<dbReference type="PANTHER" id="PTHR34980:SF2">
    <property type="entry name" value="INNER MEMBRANE PROTEIN YHAH-RELATED"/>
    <property type="match status" value="1"/>
</dbReference>
<evidence type="ECO:0000313" key="3">
    <source>
        <dbReference type="Proteomes" id="UP000037962"/>
    </source>
</evidence>
<dbReference type="EMBL" id="LJFS01000035">
    <property type="protein sequence ID" value="KPG28270.1"/>
    <property type="molecule type" value="Genomic_DNA"/>
</dbReference>
<accession>A0ABR5LMF1</accession>
<sequence>MTLPLYGATLNQAVSRFFGNYATFSGRASKSEYWWATLASCLAVTGLILIGAIATAVIDTDAVSALFAIVLILFGLALAVPTISLSIRRLHDANLSGWLYLLSFIPLVNYFTWAVFGMLSTNPAGARYDARQVPGPAQRP</sequence>
<keyword evidence="1" id="KW-0812">Transmembrane</keyword>
<feature type="transmembrane region" description="Helical" evidence="1">
    <location>
        <begin position="99"/>
        <end position="119"/>
    </location>
</feature>
<dbReference type="PANTHER" id="PTHR34980">
    <property type="entry name" value="INNER MEMBRANE PROTEIN-RELATED-RELATED"/>
    <property type="match status" value="1"/>
</dbReference>
<proteinExistence type="predicted"/>
<protein>
    <recommendedName>
        <fullName evidence="4">DUF805 domain-containing protein</fullName>
    </recommendedName>
</protein>
<comment type="caution">
    <text evidence="2">The sequence shown here is derived from an EMBL/GenBank/DDBJ whole genome shotgun (WGS) entry which is preliminary data.</text>
</comment>
<feature type="transmembrane region" description="Helical" evidence="1">
    <location>
        <begin position="33"/>
        <end position="58"/>
    </location>
</feature>
<dbReference type="InterPro" id="IPR008523">
    <property type="entry name" value="DUF805"/>
</dbReference>
<dbReference type="Proteomes" id="UP000037962">
    <property type="component" value="Unassembled WGS sequence"/>
</dbReference>
<keyword evidence="3" id="KW-1185">Reference proteome</keyword>
<gene>
    <name evidence="2" type="ORF">AN912_22000</name>
</gene>
<feature type="transmembrane region" description="Helical" evidence="1">
    <location>
        <begin position="64"/>
        <end position="87"/>
    </location>
</feature>
<dbReference type="Pfam" id="PF05656">
    <property type="entry name" value="DUF805"/>
    <property type="match status" value="1"/>
</dbReference>
<evidence type="ECO:0000313" key="2">
    <source>
        <dbReference type="EMBL" id="KPG28270.1"/>
    </source>
</evidence>
<evidence type="ECO:0000256" key="1">
    <source>
        <dbReference type="SAM" id="Phobius"/>
    </source>
</evidence>
<reference evidence="2 3" key="1">
    <citation type="submission" date="2015-09" db="EMBL/GenBank/DDBJ databases">
        <title>Genome Sequences of Mycobacterium immunogenum Isolates, Recuperated from a Chloraminated Drinking Water Distribution System Simulator Subjected to Episodes of Nitrification.</title>
        <authorList>
            <person name="Gomez-Alvarez V."/>
            <person name="Revetta R.P."/>
        </authorList>
    </citation>
    <scope>NUCLEOTIDE SEQUENCE [LARGE SCALE GENOMIC DNA]</scope>
    <source>
        <strain evidence="2 3">H076</strain>
    </source>
</reference>
<evidence type="ECO:0008006" key="4">
    <source>
        <dbReference type="Google" id="ProtNLM"/>
    </source>
</evidence>
<name>A0ABR5LMF1_9MYCO</name>
<organism evidence="2 3">
    <name type="scientific">Mycobacteroides immunogenum</name>
    <dbReference type="NCBI Taxonomy" id="83262"/>
    <lineage>
        <taxon>Bacteria</taxon>
        <taxon>Bacillati</taxon>
        <taxon>Actinomycetota</taxon>
        <taxon>Actinomycetes</taxon>
        <taxon>Mycobacteriales</taxon>
        <taxon>Mycobacteriaceae</taxon>
        <taxon>Mycobacteroides</taxon>
    </lineage>
</organism>
<keyword evidence="1" id="KW-0472">Membrane</keyword>
<keyword evidence="1" id="KW-1133">Transmembrane helix</keyword>